<comment type="caution">
    <text evidence="3">The sequence shown here is derived from an EMBL/GenBank/DDBJ whole genome shotgun (WGS) entry which is preliminary data.</text>
</comment>
<evidence type="ECO:0000313" key="4">
    <source>
        <dbReference type="Proteomes" id="UP000265520"/>
    </source>
</evidence>
<accession>A0A392NK70</accession>
<reference evidence="3 4" key="1">
    <citation type="journal article" date="2018" name="Front. Plant Sci.">
        <title>Red Clover (Trifolium pratense) and Zigzag Clover (T. medium) - A Picture of Genomic Similarities and Differences.</title>
        <authorList>
            <person name="Dluhosova J."/>
            <person name="Istvanek J."/>
            <person name="Nedelnik J."/>
            <person name="Repkova J."/>
        </authorList>
    </citation>
    <scope>NUCLEOTIDE SEQUENCE [LARGE SCALE GENOMIC DNA]</scope>
    <source>
        <strain evidence="4">cv. 10/8</strain>
        <tissue evidence="3">Leaf</tissue>
    </source>
</reference>
<dbReference type="Proteomes" id="UP000265520">
    <property type="component" value="Unassembled WGS sequence"/>
</dbReference>
<dbReference type="InterPro" id="IPR006867">
    <property type="entry name" value="DUF632"/>
</dbReference>
<sequence>MWKSMLECHHSQCEAIREARILGSVASRKKSGDSHLLATKQLEQELINWTFQFAGWVSAQKGYVRALNNWLLKCLLYEPEETSDGIVPFSPGRIGAPQIFVICNQWSQALDRISEKEVVETMHVFTMSVLHIWEQDKLELHQQLTQNKDLERKVRNIDRDDQKLQKQIQALERKIVMTSGEGKGLSVSENIIYQSDKSSNLQASLQRIFEAMERFTDESVRAYEELIQRSEEESAPRNHE</sequence>
<proteinExistence type="predicted"/>
<dbReference type="AlphaFoldDB" id="A0A392NK70"/>
<feature type="domain" description="DUF632" evidence="2">
    <location>
        <begin position="1"/>
        <end position="129"/>
    </location>
</feature>
<feature type="coiled-coil region" evidence="1">
    <location>
        <begin position="140"/>
        <end position="174"/>
    </location>
</feature>
<keyword evidence="4" id="KW-1185">Reference proteome</keyword>
<dbReference type="PANTHER" id="PTHR21450">
    <property type="entry name" value="PROTEIN ALTERED PHOSPHATE STARVATION RESPONSE 1"/>
    <property type="match status" value="1"/>
</dbReference>
<evidence type="ECO:0000313" key="3">
    <source>
        <dbReference type="EMBL" id="MCI00213.1"/>
    </source>
</evidence>
<keyword evidence="1" id="KW-0175">Coiled coil</keyword>
<dbReference type="Pfam" id="PF04782">
    <property type="entry name" value="DUF632"/>
    <property type="match status" value="1"/>
</dbReference>
<name>A0A392NK70_9FABA</name>
<dbReference type="PANTHER" id="PTHR21450:SF41">
    <property type="entry name" value="RNA POLYMERASE SUBUNIT BETA, PUTATIVE (DUF630 AND DUF632)-RELATED"/>
    <property type="match status" value="1"/>
</dbReference>
<evidence type="ECO:0000256" key="1">
    <source>
        <dbReference type="SAM" id="Coils"/>
    </source>
</evidence>
<evidence type="ECO:0000259" key="2">
    <source>
        <dbReference type="Pfam" id="PF04782"/>
    </source>
</evidence>
<dbReference type="EMBL" id="LXQA010042553">
    <property type="protein sequence ID" value="MCI00213.1"/>
    <property type="molecule type" value="Genomic_DNA"/>
</dbReference>
<organism evidence="3 4">
    <name type="scientific">Trifolium medium</name>
    <dbReference type="NCBI Taxonomy" id="97028"/>
    <lineage>
        <taxon>Eukaryota</taxon>
        <taxon>Viridiplantae</taxon>
        <taxon>Streptophyta</taxon>
        <taxon>Embryophyta</taxon>
        <taxon>Tracheophyta</taxon>
        <taxon>Spermatophyta</taxon>
        <taxon>Magnoliopsida</taxon>
        <taxon>eudicotyledons</taxon>
        <taxon>Gunneridae</taxon>
        <taxon>Pentapetalae</taxon>
        <taxon>rosids</taxon>
        <taxon>fabids</taxon>
        <taxon>Fabales</taxon>
        <taxon>Fabaceae</taxon>
        <taxon>Papilionoideae</taxon>
        <taxon>50 kb inversion clade</taxon>
        <taxon>NPAAA clade</taxon>
        <taxon>Hologalegina</taxon>
        <taxon>IRL clade</taxon>
        <taxon>Trifolieae</taxon>
        <taxon>Trifolium</taxon>
    </lineage>
</organism>
<protein>
    <submittedName>
        <fullName evidence="3">BZIP transcription factor BZIP107</fullName>
    </submittedName>
</protein>